<protein>
    <submittedName>
        <fullName evidence="7">Uncharacterized protein</fullName>
    </submittedName>
</protein>
<dbReference type="PANTHER" id="PTHR11177:SF317">
    <property type="entry name" value="CHITINASE 12-RELATED"/>
    <property type="match status" value="1"/>
</dbReference>
<gene>
    <name evidence="7" type="ORF">OFUS_LOCUS20004</name>
</gene>
<dbReference type="PROSITE" id="PS50940">
    <property type="entry name" value="CHIT_BIND_II"/>
    <property type="match status" value="1"/>
</dbReference>
<dbReference type="EMBL" id="CAIIXF020000009">
    <property type="protein sequence ID" value="CAH1795469.1"/>
    <property type="molecule type" value="Genomic_DNA"/>
</dbReference>
<dbReference type="GO" id="GO:0006032">
    <property type="term" value="P:chitin catabolic process"/>
    <property type="evidence" value="ECO:0007669"/>
    <property type="project" value="TreeGrafter"/>
</dbReference>
<dbReference type="GO" id="GO:0005576">
    <property type="term" value="C:extracellular region"/>
    <property type="evidence" value="ECO:0007669"/>
    <property type="project" value="InterPro"/>
</dbReference>
<dbReference type="GO" id="GO:0005975">
    <property type="term" value="P:carbohydrate metabolic process"/>
    <property type="evidence" value="ECO:0007669"/>
    <property type="project" value="InterPro"/>
</dbReference>
<dbReference type="PROSITE" id="PS01095">
    <property type="entry name" value="GH18_1"/>
    <property type="match status" value="1"/>
</dbReference>
<dbReference type="SMART" id="SM00494">
    <property type="entry name" value="ChtBD2"/>
    <property type="match status" value="1"/>
</dbReference>
<comment type="similarity">
    <text evidence="1">Belongs to the glycosyl hydrolase 18 family. Chitinase class II subfamily.</text>
</comment>
<dbReference type="InterPro" id="IPR050314">
    <property type="entry name" value="Glycosyl_Hydrlase_18"/>
</dbReference>
<sequence>MMFRVIAGLVILLSFVDSSLGRNLPSDVNEKYKVVCYYTNWAQYRPNGGKFYPENINANLCTHVVYAFAKMVNGRLAPFEWNDDSTSWSKGMYQRVNDLKKKNPSLKTLIAVGGWNMGSAPFTAMVASPQSRKKFIDHAIRFLRNRGFDGLDIDWEYPGSRGSPVVDKQRFIALIKELREAFEDESSTSKHDRLLVTAAVPAGKGNIDRGYDIPALTRYLDFINLMAYDLHGSWEPFTGHNSPLYSRSDETGNQKNLNQAWSVDYWLSKGAERSKLILGMALYGRSFTLANSANFQLGKRTTGPGTAGQFTRQAGILSYYEICQKVSSGWTKRWHDEQRVPYAHRGKQWVGYDDPQSIAEKTAYLMRNNLGGAMVWALDFDDFQGRYCNQGKYPLLKRINSVLNGQSGGTSTTIRPTQGDRSTTFPATIASTSHKPNTSLLPVTPTLSRSSKLPSTTQESTERPTAQSTIELTTPSIGTTTSRVRFECPRFRQRAPLYPDPNNCSKYYQCVYIRNRYIRSFHRNCAPGTVFNPRRKLCDFPRNVRGCH</sequence>
<reference evidence="7" key="1">
    <citation type="submission" date="2022-03" db="EMBL/GenBank/DDBJ databases">
        <authorList>
            <person name="Martin C."/>
        </authorList>
    </citation>
    <scope>NUCLEOTIDE SEQUENCE</scope>
</reference>
<dbReference type="SUPFAM" id="SSF57625">
    <property type="entry name" value="Invertebrate chitin-binding proteins"/>
    <property type="match status" value="1"/>
</dbReference>
<dbReference type="InterPro" id="IPR001579">
    <property type="entry name" value="Glyco_hydro_18_chit_AS"/>
</dbReference>
<dbReference type="Pfam" id="PF00704">
    <property type="entry name" value="Glyco_hydro_18"/>
    <property type="match status" value="1"/>
</dbReference>
<evidence type="ECO:0000256" key="1">
    <source>
        <dbReference type="ARBA" id="ARBA00009121"/>
    </source>
</evidence>
<keyword evidence="4" id="KW-0378">Hydrolase</keyword>
<dbReference type="InterPro" id="IPR029070">
    <property type="entry name" value="Chitinase_insertion_sf"/>
</dbReference>
<evidence type="ECO:0000256" key="2">
    <source>
        <dbReference type="ARBA" id="ARBA00022669"/>
    </source>
</evidence>
<keyword evidence="5" id="KW-1015">Disulfide bond</keyword>
<dbReference type="FunFam" id="3.20.20.80:FF:000007">
    <property type="entry name" value="Acidic mammalian chitinase"/>
    <property type="match status" value="1"/>
</dbReference>
<keyword evidence="3" id="KW-0732">Signal</keyword>
<dbReference type="SUPFAM" id="SSF54556">
    <property type="entry name" value="Chitinase insertion domain"/>
    <property type="match status" value="1"/>
</dbReference>
<dbReference type="InterPro" id="IPR036508">
    <property type="entry name" value="Chitin-bd_dom_sf"/>
</dbReference>
<dbReference type="GO" id="GO:0008061">
    <property type="term" value="F:chitin binding"/>
    <property type="evidence" value="ECO:0007669"/>
    <property type="project" value="UniProtKB-KW"/>
</dbReference>
<dbReference type="Gene3D" id="3.10.50.10">
    <property type="match status" value="1"/>
</dbReference>
<evidence type="ECO:0000256" key="4">
    <source>
        <dbReference type="ARBA" id="ARBA00022801"/>
    </source>
</evidence>
<organism evidence="7 8">
    <name type="scientific">Owenia fusiformis</name>
    <name type="common">Polychaete worm</name>
    <dbReference type="NCBI Taxonomy" id="6347"/>
    <lineage>
        <taxon>Eukaryota</taxon>
        <taxon>Metazoa</taxon>
        <taxon>Spiralia</taxon>
        <taxon>Lophotrochozoa</taxon>
        <taxon>Annelida</taxon>
        <taxon>Polychaeta</taxon>
        <taxon>Sedentaria</taxon>
        <taxon>Canalipalpata</taxon>
        <taxon>Sabellida</taxon>
        <taxon>Oweniida</taxon>
        <taxon>Oweniidae</taxon>
        <taxon>Owenia</taxon>
    </lineage>
</organism>
<dbReference type="InterPro" id="IPR001223">
    <property type="entry name" value="Glyco_hydro18_cat"/>
</dbReference>
<dbReference type="SMART" id="SM00636">
    <property type="entry name" value="Glyco_18"/>
    <property type="match status" value="1"/>
</dbReference>
<keyword evidence="8" id="KW-1185">Reference proteome</keyword>
<proteinExistence type="inferred from homology"/>
<dbReference type="GO" id="GO:0004568">
    <property type="term" value="F:chitinase activity"/>
    <property type="evidence" value="ECO:0007669"/>
    <property type="project" value="TreeGrafter"/>
</dbReference>
<dbReference type="InterPro" id="IPR011583">
    <property type="entry name" value="Chitinase_II/V-like_cat"/>
</dbReference>
<dbReference type="InterPro" id="IPR017853">
    <property type="entry name" value="GH"/>
</dbReference>
<keyword evidence="6" id="KW-0326">Glycosidase</keyword>
<evidence type="ECO:0000256" key="5">
    <source>
        <dbReference type="ARBA" id="ARBA00023157"/>
    </source>
</evidence>
<dbReference type="FunFam" id="3.10.50.10:FF:000001">
    <property type="entry name" value="Chitinase 3-like 1"/>
    <property type="match status" value="1"/>
</dbReference>
<evidence type="ECO:0000256" key="6">
    <source>
        <dbReference type="ARBA" id="ARBA00023295"/>
    </source>
</evidence>
<dbReference type="PANTHER" id="PTHR11177">
    <property type="entry name" value="CHITINASE"/>
    <property type="match status" value="1"/>
</dbReference>
<name>A0A8J1U5L1_OWEFU</name>
<accession>A0A8J1U5L1</accession>
<keyword evidence="2" id="KW-0147">Chitin-binding</keyword>
<dbReference type="AlphaFoldDB" id="A0A8J1U5L1"/>
<evidence type="ECO:0000313" key="7">
    <source>
        <dbReference type="EMBL" id="CAH1795469.1"/>
    </source>
</evidence>
<dbReference type="InterPro" id="IPR002557">
    <property type="entry name" value="Chitin-bd_dom"/>
</dbReference>
<dbReference type="SUPFAM" id="SSF51445">
    <property type="entry name" value="(Trans)glycosidases"/>
    <property type="match status" value="1"/>
</dbReference>
<dbReference type="Gene3D" id="3.20.20.80">
    <property type="entry name" value="Glycosidases"/>
    <property type="match status" value="1"/>
</dbReference>
<evidence type="ECO:0000256" key="3">
    <source>
        <dbReference type="ARBA" id="ARBA00022729"/>
    </source>
</evidence>
<comment type="caution">
    <text evidence="7">The sequence shown here is derived from an EMBL/GenBank/DDBJ whole genome shotgun (WGS) entry which is preliminary data.</text>
</comment>
<dbReference type="Pfam" id="PF01607">
    <property type="entry name" value="CBM_14"/>
    <property type="match status" value="1"/>
</dbReference>
<evidence type="ECO:0000313" key="8">
    <source>
        <dbReference type="Proteomes" id="UP000749559"/>
    </source>
</evidence>
<dbReference type="Gene3D" id="2.170.140.10">
    <property type="entry name" value="Chitin binding domain"/>
    <property type="match status" value="1"/>
</dbReference>
<dbReference type="CDD" id="cd02872">
    <property type="entry name" value="GH18_chitolectin_chitotriosidase"/>
    <property type="match status" value="1"/>
</dbReference>
<dbReference type="Proteomes" id="UP000749559">
    <property type="component" value="Unassembled WGS sequence"/>
</dbReference>
<dbReference type="PROSITE" id="PS51910">
    <property type="entry name" value="GH18_2"/>
    <property type="match status" value="1"/>
</dbReference>
<dbReference type="OrthoDB" id="76388at2759"/>